<dbReference type="RefSeq" id="WP_142703567.1">
    <property type="nucleotide sequence ID" value="NZ_VIRS01000003.1"/>
</dbReference>
<feature type="transmembrane region" description="Helical" evidence="2">
    <location>
        <begin position="194"/>
        <end position="213"/>
    </location>
</feature>
<evidence type="ECO:0000259" key="3">
    <source>
        <dbReference type="Pfam" id="PF02517"/>
    </source>
</evidence>
<feature type="domain" description="CAAX prenyl protease 2/Lysostaphin resistance protein A-like" evidence="3">
    <location>
        <begin position="130"/>
        <end position="231"/>
    </location>
</feature>
<feature type="region of interest" description="Disordered" evidence="1">
    <location>
        <begin position="278"/>
        <end position="309"/>
    </location>
</feature>
<dbReference type="GO" id="GO:0006508">
    <property type="term" value="P:proteolysis"/>
    <property type="evidence" value="ECO:0007669"/>
    <property type="project" value="UniProtKB-KW"/>
</dbReference>
<protein>
    <submittedName>
        <fullName evidence="4">CPBP family intramembrane metalloprotease</fullName>
    </submittedName>
</protein>
<dbReference type="PANTHER" id="PTHR35797:SF1">
    <property type="entry name" value="PROTEASE"/>
    <property type="match status" value="1"/>
</dbReference>
<dbReference type="InterPro" id="IPR042150">
    <property type="entry name" value="MmRce1-like"/>
</dbReference>
<keyword evidence="2" id="KW-0472">Membrane</keyword>
<dbReference type="PANTHER" id="PTHR35797">
    <property type="entry name" value="PROTEASE-RELATED"/>
    <property type="match status" value="1"/>
</dbReference>
<feature type="transmembrane region" description="Helical" evidence="2">
    <location>
        <begin position="121"/>
        <end position="143"/>
    </location>
</feature>
<keyword evidence="5" id="KW-1185">Reference proteome</keyword>
<feature type="transmembrane region" description="Helical" evidence="2">
    <location>
        <begin position="12"/>
        <end position="31"/>
    </location>
</feature>
<name>A0A545AXV8_9ACTN</name>
<dbReference type="InterPro" id="IPR003675">
    <property type="entry name" value="Rce1/LyrA-like_dom"/>
</dbReference>
<keyword evidence="4" id="KW-0645">Protease</keyword>
<dbReference type="InParanoid" id="A0A545AXV8"/>
<feature type="transmembrane region" description="Helical" evidence="2">
    <location>
        <begin position="51"/>
        <end position="74"/>
    </location>
</feature>
<comment type="caution">
    <text evidence="4">The sequence shown here is derived from an EMBL/GenBank/DDBJ whole genome shotgun (WGS) entry which is preliminary data.</text>
</comment>
<evidence type="ECO:0000256" key="2">
    <source>
        <dbReference type="SAM" id="Phobius"/>
    </source>
</evidence>
<keyword evidence="4" id="KW-0378">Hydrolase</keyword>
<sequence length="309" mass="33482">MAGIVRRYPLTCFFVAVYGITWLFWLPYALSEDGLGWWHFRFPEVLGDTQLAGLLVGGYLGPFASAFAVTALADGVPGLRRWRARLFRWRIAPRWYLFSVLGIPLVLLAGSLVLTRDVHRVGVSMILLYLGGMVLQMLTSSLAEEPGWRDFALPRLQARHGPLLGTVILGPLWAWWHLPLFLTTWNRGGGGLRAIALFTLLAVAFSVVITWAFNRTGESLPVAMLIHASNNNTFSVLTPVLLPGLVNSEQVTVASLIGYGVLAVVLVIVTRGRLGYPGPVPGRTSGPGPGSGPAADRAEVARSVGDVTT</sequence>
<proteinExistence type="predicted"/>
<feature type="transmembrane region" description="Helical" evidence="2">
    <location>
        <begin position="95"/>
        <end position="115"/>
    </location>
</feature>
<keyword evidence="2" id="KW-0812">Transmembrane</keyword>
<dbReference type="GO" id="GO:0004175">
    <property type="term" value="F:endopeptidase activity"/>
    <property type="evidence" value="ECO:0007669"/>
    <property type="project" value="UniProtKB-ARBA"/>
</dbReference>
<feature type="transmembrane region" description="Helical" evidence="2">
    <location>
        <begin position="163"/>
        <end position="182"/>
    </location>
</feature>
<keyword evidence="4" id="KW-0482">Metalloprotease</keyword>
<dbReference type="GO" id="GO:0080120">
    <property type="term" value="P:CAAX-box protein maturation"/>
    <property type="evidence" value="ECO:0007669"/>
    <property type="project" value="UniProtKB-ARBA"/>
</dbReference>
<accession>A0A545AXV8</accession>
<dbReference type="GO" id="GO:0008237">
    <property type="term" value="F:metallopeptidase activity"/>
    <property type="evidence" value="ECO:0007669"/>
    <property type="project" value="UniProtKB-KW"/>
</dbReference>
<dbReference type="Proteomes" id="UP000317982">
    <property type="component" value="Unassembled WGS sequence"/>
</dbReference>
<dbReference type="AlphaFoldDB" id="A0A545AXV8"/>
<evidence type="ECO:0000256" key="1">
    <source>
        <dbReference type="SAM" id="MobiDB-lite"/>
    </source>
</evidence>
<organism evidence="4 5">
    <name type="scientific">Cryptosporangium phraense</name>
    <dbReference type="NCBI Taxonomy" id="2593070"/>
    <lineage>
        <taxon>Bacteria</taxon>
        <taxon>Bacillati</taxon>
        <taxon>Actinomycetota</taxon>
        <taxon>Actinomycetes</taxon>
        <taxon>Cryptosporangiales</taxon>
        <taxon>Cryptosporangiaceae</taxon>
        <taxon>Cryptosporangium</taxon>
    </lineage>
</organism>
<evidence type="ECO:0000313" key="4">
    <source>
        <dbReference type="EMBL" id="TQS46160.1"/>
    </source>
</evidence>
<evidence type="ECO:0000313" key="5">
    <source>
        <dbReference type="Proteomes" id="UP000317982"/>
    </source>
</evidence>
<dbReference type="Pfam" id="PF02517">
    <property type="entry name" value="Rce1-like"/>
    <property type="match status" value="1"/>
</dbReference>
<reference evidence="4 5" key="1">
    <citation type="submission" date="2019-07" db="EMBL/GenBank/DDBJ databases">
        <title>Cryptosporangium phraense sp. nov., isolated from plant litter.</title>
        <authorList>
            <person name="Suriyachadkun C."/>
        </authorList>
    </citation>
    <scope>NUCLEOTIDE SEQUENCE [LARGE SCALE GENOMIC DNA]</scope>
    <source>
        <strain evidence="4 5">A-T 5661</strain>
    </source>
</reference>
<dbReference type="EMBL" id="VIRS01000003">
    <property type="protein sequence ID" value="TQS46160.1"/>
    <property type="molecule type" value="Genomic_DNA"/>
</dbReference>
<dbReference type="OrthoDB" id="3693644at2"/>
<gene>
    <name evidence="4" type="ORF">FL583_06685</name>
</gene>
<feature type="transmembrane region" description="Helical" evidence="2">
    <location>
        <begin position="251"/>
        <end position="269"/>
    </location>
</feature>
<keyword evidence="2" id="KW-1133">Transmembrane helix</keyword>
<feature type="transmembrane region" description="Helical" evidence="2">
    <location>
        <begin position="225"/>
        <end position="245"/>
    </location>
</feature>